<dbReference type="PROSITE" id="PS00678">
    <property type="entry name" value="WD_REPEATS_1"/>
    <property type="match status" value="1"/>
</dbReference>
<evidence type="ECO:0000256" key="9">
    <source>
        <dbReference type="SAM" id="MobiDB-lite"/>
    </source>
</evidence>
<dbReference type="InterPro" id="IPR015943">
    <property type="entry name" value="WD40/YVTN_repeat-like_dom_sf"/>
</dbReference>
<comment type="subcellular location">
    <subcellularLocation>
        <location evidence="1">Cytoplasm</location>
    </subcellularLocation>
</comment>
<feature type="compositionally biased region" description="Low complexity" evidence="9">
    <location>
        <begin position="421"/>
        <end position="461"/>
    </location>
</feature>
<keyword evidence="6" id="KW-0009">Actin-binding</keyword>
<dbReference type="PROSITE" id="PS50082">
    <property type="entry name" value="WD_REPEATS_2"/>
    <property type="match status" value="1"/>
</dbReference>
<feature type="domain" description="DUF1899" evidence="10">
    <location>
        <begin position="558"/>
        <end position="614"/>
    </location>
</feature>
<feature type="compositionally biased region" description="Basic and acidic residues" evidence="9">
    <location>
        <begin position="996"/>
        <end position="1016"/>
    </location>
</feature>
<evidence type="ECO:0000256" key="2">
    <source>
        <dbReference type="ARBA" id="ARBA00009482"/>
    </source>
</evidence>
<feature type="compositionally biased region" description="Basic and acidic residues" evidence="9">
    <location>
        <begin position="386"/>
        <end position="400"/>
    </location>
</feature>
<dbReference type="InterPro" id="IPR001680">
    <property type="entry name" value="WD40_rpt"/>
</dbReference>
<dbReference type="SUPFAM" id="SSF82171">
    <property type="entry name" value="DPP6 N-terminal domain-like"/>
    <property type="match status" value="1"/>
</dbReference>
<dbReference type="Pfam" id="PF00400">
    <property type="entry name" value="WD40"/>
    <property type="match status" value="1"/>
</dbReference>
<keyword evidence="12" id="KW-1185">Reference proteome</keyword>
<gene>
    <name evidence="11" type="primary">SPOSA6832_00632</name>
</gene>
<keyword evidence="5 8" id="KW-0677">Repeat</keyword>
<evidence type="ECO:0000256" key="7">
    <source>
        <dbReference type="PROSITE-ProRule" id="PRU00221"/>
    </source>
</evidence>
<keyword evidence="4 7" id="KW-0853">WD repeat</keyword>
<dbReference type="InterPro" id="IPR019775">
    <property type="entry name" value="WD40_repeat_CS"/>
</dbReference>
<evidence type="ECO:0000256" key="8">
    <source>
        <dbReference type="RuleBase" id="RU280818"/>
    </source>
</evidence>
<evidence type="ECO:0000256" key="4">
    <source>
        <dbReference type="ARBA" id="ARBA00022574"/>
    </source>
</evidence>
<reference evidence="12" key="1">
    <citation type="submission" date="2015-02" db="EMBL/GenBank/DDBJ databases">
        <authorList>
            <person name="Gon?alves P."/>
        </authorList>
    </citation>
    <scope>NUCLEOTIDE SEQUENCE [LARGE SCALE GENOMIC DNA]</scope>
</reference>
<proteinExistence type="inferred from homology"/>
<dbReference type="Pfam" id="PF16300">
    <property type="entry name" value="WD40_4"/>
    <property type="match status" value="2"/>
</dbReference>
<feature type="region of interest" description="Disordered" evidence="9">
    <location>
        <begin position="978"/>
        <end position="1045"/>
    </location>
</feature>
<feature type="repeat" description="WD" evidence="7">
    <location>
        <begin position="185"/>
        <end position="215"/>
    </location>
</feature>
<dbReference type="PANTHER" id="PTHR10856:SF20">
    <property type="entry name" value="CORONIN-7"/>
    <property type="match status" value="1"/>
</dbReference>
<dbReference type="OrthoDB" id="347435at2759"/>
<dbReference type="SMART" id="SM00320">
    <property type="entry name" value="WD40"/>
    <property type="match status" value="6"/>
</dbReference>
<evidence type="ECO:0000256" key="6">
    <source>
        <dbReference type="ARBA" id="ARBA00023203"/>
    </source>
</evidence>
<feature type="region of interest" description="Disordered" evidence="9">
    <location>
        <begin position="368"/>
        <end position="495"/>
    </location>
</feature>
<dbReference type="GO" id="GO:0005737">
    <property type="term" value="C:cytoplasm"/>
    <property type="evidence" value="ECO:0007669"/>
    <property type="project" value="UniProtKB-SubCell"/>
</dbReference>
<organism evidence="11 12">
    <name type="scientific">Sporidiobolus salmonicolor</name>
    <name type="common">Yeast-like fungus</name>
    <name type="synonym">Sporobolomyces salmonicolor</name>
    <dbReference type="NCBI Taxonomy" id="5005"/>
    <lineage>
        <taxon>Eukaryota</taxon>
        <taxon>Fungi</taxon>
        <taxon>Dikarya</taxon>
        <taxon>Basidiomycota</taxon>
        <taxon>Pucciniomycotina</taxon>
        <taxon>Microbotryomycetes</taxon>
        <taxon>Sporidiobolales</taxon>
        <taxon>Sporidiobolaceae</taxon>
        <taxon>Sporobolomyces</taxon>
    </lineage>
</organism>
<evidence type="ECO:0000256" key="3">
    <source>
        <dbReference type="ARBA" id="ARBA00022490"/>
    </source>
</evidence>
<sequence length="1045" mass="111103">MPPRFFTSPYKNALPAPGKREAWWSEIPVSTSAPSDSADLIKTTSEYWLAQGASSGSLVYLPYEGAGKLGGKAPTLQTGCRIITSFETSPFDDLLAVGGDNGLINVFDLPPLPSLSAPAENISLSPLLSISCAGGKPIDTLSFHPTSSGLLLTTSAHTQSVYDISSGSSAPAYEVALASQPWSSAWSGDGTLLSSTSKDGKLRLWDVRANCSTAVAETLAHAGPKASRHVHLPSSTSGPQILTTGFSRTRDREYSLFDGRMLGNPIKTQRVDTNTGVMMPLVDESRNIVYMVGRGDMTLRWVEVGGPAVFTEGATPLPVPLAGAALCPPHILDLMKAEINRLVVLSNEVVVPVPINVPRRQYIDFHSDLFPPTSSRAPAQTAVDWRGGKDGIVELTKPDPSKPWSPLRREAAQPAAPSPAPASSAAVPSPAPSAASAPMSAVKEEVSVVSTSPPSQAAPTSAPTPPSAASPVPPSTPANGKSFEPPTASFSSLSLNQPIPAPAPAAPAVLAAQACSMTTAASSAPTAPTASTASTGPAAQRIFPKIGKESFNPGWSRKFLAGKTPLKPDYFDVHDLSVTMSADVQLLKANWMYLFFPLGGPGGRLAVHPVASKGRFPTHIPALVCGASIVNFEIDPFDPTRVLIACDDDTIRIFRLPQVDKTGKGGLEGDFSEPERILKDSKMNKINELRHHPAAQSVLLSVSDDHGSSSARIWNTDTGEILLNAALPPGGISSAAWSPDGSRLAISTKRKQVCVLDPRVPSSLVSSPSHDSIRPIRVTWASDSHLVSTGFDRGSNRELILYTLDATSSSPKLSQAGKQTLDVSPAPLLPFYDLDSHILLLYSRGDRSCLAYEVDVTSKTPFGKLPPFEHSTLQSGFAFLPKTRSDVKAVEIVKALRLTPGTIEAVSFTVPRAKVRFLLPRRTGKDSRLISSRWKAEFFQDDIFVPTANTEKPSMSAADYASGKNALLEIVDLQPAGMKPLSEAPAPTKTVSTRSKIKDDGLTDSQREAQYMDRLFESAQDEAGDEGEEEQVGRSRVGAPDDDDW</sequence>
<name>A0A0D6EGS6_SPOSA</name>
<keyword evidence="3" id="KW-0963">Cytoplasm</keyword>
<dbReference type="Gene3D" id="2.130.10.10">
    <property type="entry name" value="YVTN repeat-like/Quinoprotein amine dehydrogenase"/>
    <property type="match status" value="2"/>
</dbReference>
<evidence type="ECO:0000256" key="1">
    <source>
        <dbReference type="ARBA" id="ARBA00004496"/>
    </source>
</evidence>
<dbReference type="Proteomes" id="UP000243876">
    <property type="component" value="Unassembled WGS sequence"/>
</dbReference>
<evidence type="ECO:0000259" key="10">
    <source>
        <dbReference type="SMART" id="SM01166"/>
    </source>
</evidence>
<protein>
    <recommendedName>
        <fullName evidence="8">Coronin</fullName>
    </recommendedName>
</protein>
<feature type="compositionally biased region" description="Pro residues" evidence="9">
    <location>
        <begin position="462"/>
        <end position="476"/>
    </location>
</feature>
<feature type="compositionally biased region" description="Acidic residues" evidence="9">
    <location>
        <begin position="1019"/>
        <end position="1030"/>
    </location>
</feature>
<feature type="non-terminal residue" evidence="11">
    <location>
        <position position="1"/>
    </location>
</feature>
<dbReference type="SUPFAM" id="SSF101908">
    <property type="entry name" value="Putative isomerase YbhE"/>
    <property type="match status" value="1"/>
</dbReference>
<evidence type="ECO:0000313" key="12">
    <source>
        <dbReference type="Proteomes" id="UP000243876"/>
    </source>
</evidence>
<comment type="similarity">
    <text evidence="2 8">Belongs to the WD repeat coronin family.</text>
</comment>
<dbReference type="InterPro" id="IPR015048">
    <property type="entry name" value="DUF1899"/>
</dbReference>
<dbReference type="AlphaFoldDB" id="A0A0D6EGS6"/>
<dbReference type="GO" id="GO:0003779">
    <property type="term" value="F:actin binding"/>
    <property type="evidence" value="ECO:0007669"/>
    <property type="project" value="UniProtKB-KW"/>
</dbReference>
<dbReference type="EMBL" id="CENE01000002">
    <property type="protein sequence ID" value="CEQ39136.1"/>
    <property type="molecule type" value="Genomic_DNA"/>
</dbReference>
<dbReference type="InterPro" id="IPR015505">
    <property type="entry name" value="Coronin"/>
</dbReference>
<feature type="domain" description="DUF1899" evidence="10">
    <location>
        <begin position="4"/>
        <end position="67"/>
    </location>
</feature>
<dbReference type="PANTHER" id="PTHR10856">
    <property type="entry name" value="CORONIN"/>
    <property type="match status" value="1"/>
</dbReference>
<evidence type="ECO:0000313" key="11">
    <source>
        <dbReference type="EMBL" id="CEQ39136.1"/>
    </source>
</evidence>
<dbReference type="SMART" id="SM01167">
    <property type="entry name" value="DUF1900"/>
    <property type="match status" value="2"/>
</dbReference>
<accession>A0A0D6EGS6</accession>
<dbReference type="SMART" id="SM01166">
    <property type="entry name" value="DUF1899"/>
    <property type="match status" value="2"/>
</dbReference>
<evidence type="ECO:0000256" key="5">
    <source>
        <dbReference type="ARBA" id="ARBA00022737"/>
    </source>
</evidence>